<name>A0ABQ0C818_9PROT</name>
<dbReference type="Gene3D" id="3.40.30.10">
    <property type="entry name" value="Glutaredoxin"/>
    <property type="match status" value="1"/>
</dbReference>
<proteinExistence type="predicted"/>
<comment type="caution">
    <text evidence="2">The sequence shown here is derived from an EMBL/GenBank/DDBJ whole genome shotgun (WGS) entry which is preliminary data.</text>
</comment>
<protein>
    <recommendedName>
        <fullName evidence="1">GST N-terminal domain-containing protein</fullName>
    </recommendedName>
</protein>
<dbReference type="Proteomes" id="UP001628193">
    <property type="component" value="Unassembled WGS sequence"/>
</dbReference>
<reference evidence="2 3" key="1">
    <citation type="submission" date="2024-05" db="EMBL/GenBank/DDBJ databases">
        <authorList>
            <consortium name="Candidatus Magnetaquicoccaceae bacterium FCR-1 genome sequencing consortium"/>
            <person name="Shimoshige H."/>
            <person name="Shimamura S."/>
            <person name="Taoka A."/>
            <person name="Kobayashi H."/>
            <person name="Maekawa T."/>
        </authorList>
    </citation>
    <scope>NUCLEOTIDE SEQUENCE [LARGE SCALE GENOMIC DNA]</scope>
    <source>
        <strain evidence="2 3">FCR-1</strain>
    </source>
</reference>
<dbReference type="RefSeq" id="WP_420904734.1">
    <property type="nucleotide sequence ID" value="NZ_BAAFGK010000004.1"/>
</dbReference>
<dbReference type="InterPro" id="IPR050983">
    <property type="entry name" value="GST_Omega/HSP26"/>
</dbReference>
<dbReference type="Gene3D" id="1.20.1050.10">
    <property type="match status" value="1"/>
</dbReference>
<feature type="domain" description="GST N-terminal" evidence="1">
    <location>
        <begin position="11"/>
        <end position="73"/>
    </location>
</feature>
<reference evidence="2 3" key="2">
    <citation type="submission" date="2024-09" db="EMBL/GenBank/DDBJ databases">
        <title>Draft genome sequence of Candidatus Magnetaquicoccaceae bacterium FCR-1.</title>
        <authorList>
            <person name="Shimoshige H."/>
            <person name="Shimamura S."/>
            <person name="Taoka A."/>
            <person name="Kobayashi H."/>
            <person name="Maekawa T."/>
        </authorList>
    </citation>
    <scope>NUCLEOTIDE SEQUENCE [LARGE SCALE GENOMIC DNA]</scope>
    <source>
        <strain evidence="2 3">FCR-1</strain>
    </source>
</reference>
<dbReference type="PANTHER" id="PTHR43968">
    <property type="match status" value="1"/>
</dbReference>
<dbReference type="EMBL" id="BAAFGK010000004">
    <property type="protein sequence ID" value="GAB0057023.1"/>
    <property type="molecule type" value="Genomic_DNA"/>
</dbReference>
<dbReference type="PROSITE" id="PS51354">
    <property type="entry name" value="GLUTAREDOXIN_2"/>
    <property type="match status" value="1"/>
</dbReference>
<evidence type="ECO:0000259" key="1">
    <source>
        <dbReference type="Pfam" id="PF13409"/>
    </source>
</evidence>
<gene>
    <name evidence="2" type="ORF">SIID45300_01343</name>
</gene>
<organism evidence="2 3">
    <name type="scientific">Candidatus Magnetaquiglobus chichijimensis</name>
    <dbReference type="NCBI Taxonomy" id="3141448"/>
    <lineage>
        <taxon>Bacteria</taxon>
        <taxon>Pseudomonadati</taxon>
        <taxon>Pseudomonadota</taxon>
        <taxon>Magnetococcia</taxon>
        <taxon>Magnetococcales</taxon>
        <taxon>Candidatus Magnetaquicoccaceae</taxon>
        <taxon>Candidatus Magnetaquiglobus</taxon>
    </lineage>
</organism>
<accession>A0ABQ0C818</accession>
<dbReference type="SUPFAM" id="SSF47616">
    <property type="entry name" value="GST C-terminal domain-like"/>
    <property type="match status" value="1"/>
</dbReference>
<dbReference type="SUPFAM" id="SSF52833">
    <property type="entry name" value="Thioredoxin-like"/>
    <property type="match status" value="1"/>
</dbReference>
<dbReference type="CDD" id="cd00299">
    <property type="entry name" value="GST_C_family"/>
    <property type="match status" value="1"/>
</dbReference>
<evidence type="ECO:0000313" key="2">
    <source>
        <dbReference type="EMBL" id="GAB0057023.1"/>
    </source>
</evidence>
<keyword evidence="3" id="KW-1185">Reference proteome</keyword>
<dbReference type="InterPro" id="IPR004045">
    <property type="entry name" value="Glutathione_S-Trfase_N"/>
</dbReference>
<dbReference type="InterPro" id="IPR036249">
    <property type="entry name" value="Thioredoxin-like_sf"/>
</dbReference>
<dbReference type="Pfam" id="PF13410">
    <property type="entry name" value="GST_C_2"/>
    <property type="match status" value="1"/>
</dbReference>
<evidence type="ECO:0000313" key="3">
    <source>
        <dbReference type="Proteomes" id="UP001628193"/>
    </source>
</evidence>
<dbReference type="InterPro" id="IPR036282">
    <property type="entry name" value="Glutathione-S-Trfase_C_sf"/>
</dbReference>
<sequence length="226" mass="24784">MDIELFVNDLCPYCQRVVITARHLNIAHRATPINLASRPAWLSEVSPQSTVPALRADGVAIFDSSVINELFNDLAQGGMLPADPVDKGVCRAWINHSGQCQSLFTQCCLAQDAAAFEIARKGLIDTLNAFEQGPLQRGARGFDGADLSLVDVAMAPLFTRIAHLEGQVTLWPETGLERVRAWSDRLREKAVVRESVPEKFAPMFRMFLKNRAAGGHVATRMNVGAD</sequence>
<dbReference type="SFLD" id="SFLDS00019">
    <property type="entry name" value="Glutathione_Transferase_(cytos"/>
    <property type="match status" value="1"/>
</dbReference>
<dbReference type="Pfam" id="PF13409">
    <property type="entry name" value="GST_N_2"/>
    <property type="match status" value="1"/>
</dbReference>
<dbReference type="InterPro" id="IPR040079">
    <property type="entry name" value="Glutathione_S-Trfase"/>
</dbReference>
<dbReference type="CDD" id="cd00570">
    <property type="entry name" value="GST_N_family"/>
    <property type="match status" value="1"/>
</dbReference>
<dbReference type="PANTHER" id="PTHR43968:SF6">
    <property type="entry name" value="GLUTATHIONE S-TRANSFERASE OMEGA"/>
    <property type="match status" value="1"/>
</dbReference>